<proteinExistence type="predicted"/>
<dbReference type="InterPro" id="IPR055663">
    <property type="entry name" value="DUF7239"/>
</dbReference>
<dbReference type="EMBL" id="MH020240">
    <property type="protein sequence ID" value="AVP42199.1"/>
    <property type="molecule type" value="Genomic_DNA"/>
</dbReference>
<name>A0A2P1N2G1_9CAUD</name>
<evidence type="ECO:0000313" key="1">
    <source>
        <dbReference type="EMBL" id="AVP42199.1"/>
    </source>
</evidence>
<gene>
    <name evidence="1" type="primary">80</name>
    <name evidence="1" type="ORF">SEA_SUPERAWESOME_80</name>
</gene>
<reference evidence="1 2" key="1">
    <citation type="submission" date="2018-03" db="EMBL/GenBank/DDBJ databases">
        <authorList>
            <person name="Bollivar B.D."/>
            <person name="Caliva C.M."/>
            <person name="Canter J.A."/>
            <person name="Champney C.A."/>
            <person name="Czaja L.M."/>
            <person name="Gibson A.J."/>
            <person name="Lancaster N.T."/>
            <person name="Miller B.M."/>
            <person name="Murphy J.P."/>
            <person name="Thompson S."/>
            <person name="Zimmer Z.J."/>
            <person name="Bollivar D.W."/>
            <person name="Bowman C.A."/>
            <person name="Russell D.A."/>
            <person name="Pope W.H."/>
            <person name="Jacobs-Sera D."/>
            <person name="Hatfull G.F."/>
        </authorList>
    </citation>
    <scope>NUCLEOTIDE SEQUENCE [LARGE SCALE GENOMIC DNA]</scope>
</reference>
<dbReference type="Pfam" id="PF23886">
    <property type="entry name" value="DUF7239"/>
    <property type="match status" value="1"/>
</dbReference>
<dbReference type="Proteomes" id="UP000241327">
    <property type="component" value="Genome"/>
</dbReference>
<accession>A0A2P1N2G1</accession>
<sequence length="113" mass="13043">MMDPREAKLPRWAQALINTERRKRADAERKLEEQLATTGKSPVWYGSYDNPVYIPQRFKHPERFHFSTTGRGDLNDEFMVHLRDDGCLEVSGGRGRLAIHPQVSNVILVQLQP</sequence>
<organism evidence="1 2">
    <name type="scientific">Mycobacterium phage SuperAwesome</name>
    <dbReference type="NCBI Taxonomy" id="2126817"/>
    <lineage>
        <taxon>Viruses</taxon>
        <taxon>Duplodnaviria</taxon>
        <taxon>Heunggongvirae</taxon>
        <taxon>Uroviricota</taxon>
        <taxon>Caudoviricetes</taxon>
        <taxon>Gladiatorvirus</taxon>
        <taxon>Gladiatorvirus ericB</taxon>
    </lineage>
</organism>
<evidence type="ECO:0000313" key="2">
    <source>
        <dbReference type="Proteomes" id="UP000241327"/>
    </source>
</evidence>
<protein>
    <submittedName>
        <fullName evidence="1">Uncharacterized protein</fullName>
    </submittedName>
</protein>